<keyword evidence="3" id="KW-0238">DNA-binding</keyword>
<reference evidence="6 7" key="1">
    <citation type="submission" date="2021-01" db="EMBL/GenBank/DDBJ databases">
        <title>Genome sequencing of Micromonospora fiedleri MG-37.</title>
        <authorList>
            <person name="Moreland P.E.J."/>
            <person name="Stach J.E.M."/>
        </authorList>
    </citation>
    <scope>NUCLEOTIDE SEQUENCE [LARGE SCALE GENOMIC DNA]</scope>
    <source>
        <strain evidence="6 7">MG-37</strain>
    </source>
</reference>
<feature type="compositionally biased region" description="Basic residues" evidence="5">
    <location>
        <begin position="17"/>
        <end position="33"/>
    </location>
</feature>
<evidence type="ECO:0000313" key="6">
    <source>
        <dbReference type="EMBL" id="MBL6278308.1"/>
    </source>
</evidence>
<evidence type="ECO:0000256" key="2">
    <source>
        <dbReference type="ARBA" id="ARBA00023015"/>
    </source>
</evidence>
<dbReference type="InterPro" id="IPR036388">
    <property type="entry name" value="WH-like_DNA-bd_sf"/>
</dbReference>
<keyword evidence="2" id="KW-0805">Transcription regulation</keyword>
<dbReference type="SUPFAM" id="SSF46785">
    <property type="entry name" value="Winged helix' DNA-binding domain"/>
    <property type="match status" value="1"/>
</dbReference>
<dbReference type="EMBL" id="JAETXL010000006">
    <property type="protein sequence ID" value="MBL6278308.1"/>
    <property type="molecule type" value="Genomic_DNA"/>
</dbReference>
<comment type="similarity">
    <text evidence="1">Belongs to the BlaI transcriptional regulatory family.</text>
</comment>
<dbReference type="Gene3D" id="1.10.10.10">
    <property type="entry name" value="Winged helix-like DNA-binding domain superfamily/Winged helix DNA-binding domain"/>
    <property type="match status" value="1"/>
</dbReference>
<feature type="region of interest" description="Disordered" evidence="5">
    <location>
        <begin position="143"/>
        <end position="167"/>
    </location>
</feature>
<feature type="compositionally biased region" description="Basic and acidic residues" evidence="5">
    <location>
        <begin position="67"/>
        <end position="76"/>
    </location>
</feature>
<organism evidence="6 7">
    <name type="scientific">Micromonospora fiedleri</name>
    <dbReference type="NCBI Taxonomy" id="1157498"/>
    <lineage>
        <taxon>Bacteria</taxon>
        <taxon>Bacillati</taxon>
        <taxon>Actinomycetota</taxon>
        <taxon>Actinomycetes</taxon>
        <taxon>Micromonosporales</taxon>
        <taxon>Micromonosporaceae</taxon>
        <taxon>Micromonospora</taxon>
    </lineage>
</organism>
<dbReference type="Gene3D" id="6.10.140.850">
    <property type="match status" value="1"/>
</dbReference>
<dbReference type="Pfam" id="PF03965">
    <property type="entry name" value="Penicillinase_R"/>
    <property type="match status" value="1"/>
</dbReference>
<proteinExistence type="inferred from homology"/>
<evidence type="ECO:0000256" key="5">
    <source>
        <dbReference type="SAM" id="MobiDB-lite"/>
    </source>
</evidence>
<evidence type="ECO:0000256" key="3">
    <source>
        <dbReference type="ARBA" id="ARBA00023125"/>
    </source>
</evidence>
<evidence type="ECO:0000256" key="1">
    <source>
        <dbReference type="ARBA" id="ARBA00011046"/>
    </source>
</evidence>
<protein>
    <submittedName>
        <fullName evidence="6">BlaI/MecI/CopY family transcriptional regulator</fullName>
    </submittedName>
</protein>
<evidence type="ECO:0000313" key="7">
    <source>
        <dbReference type="Proteomes" id="UP000661193"/>
    </source>
</evidence>
<feature type="compositionally biased region" description="Basic and acidic residues" evidence="5">
    <location>
        <begin position="151"/>
        <end position="161"/>
    </location>
</feature>
<sequence>MVGGGPRRRGDHGGDRRTHRPDRHPLLRSRGGRHLVGVAGAGGDRGVVRAAAGDLRRARRAGGGAHRYADRRDRGDPVPVRRRLSRLQQDRPARVGLQRGDELVRSGAAGTRRGLDRPARLGAAASPRWRACLPDAGRVEAARRRRYGRPVSRDRRKDPGNDRPLGPLEAAVMDALWAATEPLTVRQMVDAMADRRLAYTTVMTVLDNLHRKGWADRDLAGRAYRYRPRASREEHVGQLMAEALSSAADQHAALARFVDAMRPEEAAALRELLDQRGRPSS</sequence>
<comment type="caution">
    <text evidence="6">The sequence shown here is derived from an EMBL/GenBank/DDBJ whole genome shotgun (WGS) entry which is preliminary data.</text>
</comment>
<gene>
    <name evidence="6" type="ORF">JMF97_19290</name>
</gene>
<keyword evidence="4" id="KW-0804">Transcription</keyword>
<keyword evidence="7" id="KW-1185">Reference proteome</keyword>
<accession>A0ABS1UPP7</accession>
<evidence type="ECO:0000256" key="4">
    <source>
        <dbReference type="ARBA" id="ARBA00023163"/>
    </source>
</evidence>
<dbReference type="InterPro" id="IPR036390">
    <property type="entry name" value="WH_DNA-bd_sf"/>
</dbReference>
<dbReference type="Proteomes" id="UP000661193">
    <property type="component" value="Unassembled WGS sequence"/>
</dbReference>
<feature type="region of interest" description="Disordered" evidence="5">
    <location>
        <begin position="58"/>
        <end position="77"/>
    </location>
</feature>
<name>A0ABS1UPP7_9ACTN</name>
<dbReference type="InterPro" id="IPR005650">
    <property type="entry name" value="BlaI_family"/>
</dbReference>
<feature type="compositionally biased region" description="Basic residues" evidence="5">
    <location>
        <begin position="1"/>
        <end position="10"/>
    </location>
</feature>
<feature type="region of interest" description="Disordered" evidence="5">
    <location>
        <begin position="1"/>
        <end position="40"/>
    </location>
</feature>